<evidence type="ECO:0000256" key="1">
    <source>
        <dbReference type="ARBA" id="ARBA00001974"/>
    </source>
</evidence>
<dbReference type="InterPro" id="IPR055060">
    <property type="entry name" value="ACOX_C_alpha1"/>
</dbReference>
<evidence type="ECO:0000313" key="10">
    <source>
        <dbReference type="Proteomes" id="UP001596972"/>
    </source>
</evidence>
<proteinExistence type="inferred from homology"/>
<protein>
    <submittedName>
        <fullName evidence="9">Acyl-CoA dehydrogenase</fullName>
    </submittedName>
</protein>
<evidence type="ECO:0000256" key="3">
    <source>
        <dbReference type="ARBA" id="ARBA00022630"/>
    </source>
</evidence>
<feature type="region of interest" description="Disordered" evidence="6">
    <location>
        <begin position="1"/>
        <end position="27"/>
    </location>
</feature>
<evidence type="ECO:0000259" key="7">
    <source>
        <dbReference type="Pfam" id="PF01756"/>
    </source>
</evidence>
<evidence type="ECO:0000313" key="9">
    <source>
        <dbReference type="EMBL" id="MFD0905695.1"/>
    </source>
</evidence>
<reference evidence="10" key="1">
    <citation type="journal article" date="2019" name="Int. J. Syst. Evol. Microbiol.">
        <title>The Global Catalogue of Microorganisms (GCM) 10K type strain sequencing project: providing services to taxonomists for standard genome sequencing and annotation.</title>
        <authorList>
            <consortium name="The Broad Institute Genomics Platform"/>
            <consortium name="The Broad Institute Genome Sequencing Center for Infectious Disease"/>
            <person name="Wu L."/>
            <person name="Ma J."/>
        </authorList>
    </citation>
    <scope>NUCLEOTIDE SEQUENCE [LARGE SCALE GENOMIC DNA]</scope>
    <source>
        <strain evidence="10">JCM 31202</strain>
    </source>
</reference>
<keyword evidence="3" id="KW-0285">Flavoprotein</keyword>
<evidence type="ECO:0000256" key="2">
    <source>
        <dbReference type="ARBA" id="ARBA00006288"/>
    </source>
</evidence>
<dbReference type="EMBL" id="JBHTJA010000157">
    <property type="protein sequence ID" value="MFD0905695.1"/>
    <property type="molecule type" value="Genomic_DNA"/>
</dbReference>
<feature type="domain" description="Acyl-CoA oxidase C-terminal" evidence="7">
    <location>
        <begin position="511"/>
        <end position="623"/>
    </location>
</feature>
<feature type="compositionally biased region" description="Basic and acidic residues" evidence="6">
    <location>
        <begin position="1"/>
        <end position="16"/>
    </location>
</feature>
<accession>A0ABW3F0P6</accession>
<dbReference type="Pfam" id="PF22924">
    <property type="entry name" value="ACOX_C_alpha1"/>
    <property type="match status" value="1"/>
</dbReference>
<dbReference type="Pfam" id="PF01756">
    <property type="entry name" value="ACOX"/>
    <property type="match status" value="1"/>
</dbReference>
<organism evidence="9 10">
    <name type="scientific">Actinomadura sediminis</name>
    <dbReference type="NCBI Taxonomy" id="1038904"/>
    <lineage>
        <taxon>Bacteria</taxon>
        <taxon>Bacillati</taxon>
        <taxon>Actinomycetota</taxon>
        <taxon>Actinomycetes</taxon>
        <taxon>Streptosporangiales</taxon>
        <taxon>Thermomonosporaceae</taxon>
        <taxon>Actinomadura</taxon>
    </lineage>
</organism>
<gene>
    <name evidence="9" type="ORF">ACFQ11_35350</name>
</gene>
<keyword evidence="4" id="KW-0274">FAD</keyword>
<feature type="domain" description="Acyl-CoA oxidase C-alpha1" evidence="8">
    <location>
        <begin position="345"/>
        <end position="471"/>
    </location>
</feature>
<dbReference type="InterPro" id="IPR046373">
    <property type="entry name" value="Acyl-CoA_Oxase/DH_mid-dom_sf"/>
</dbReference>
<evidence type="ECO:0000256" key="6">
    <source>
        <dbReference type="SAM" id="MobiDB-lite"/>
    </source>
</evidence>
<dbReference type="RefSeq" id="WP_378306858.1">
    <property type="nucleotide sequence ID" value="NZ_JBHTJA010000157.1"/>
</dbReference>
<dbReference type="SUPFAM" id="SSF56645">
    <property type="entry name" value="Acyl-CoA dehydrogenase NM domain-like"/>
    <property type="match status" value="1"/>
</dbReference>
<dbReference type="PANTHER" id="PTHR10909:SF382">
    <property type="entry name" value="ACYL-COENZYME A OXIDASE"/>
    <property type="match status" value="1"/>
</dbReference>
<dbReference type="PANTHER" id="PTHR10909">
    <property type="entry name" value="ELECTRON TRANSPORT OXIDOREDUCTASE"/>
    <property type="match status" value="1"/>
</dbReference>
<dbReference type="InterPro" id="IPR036250">
    <property type="entry name" value="AcylCo_DH-like_C"/>
</dbReference>
<keyword evidence="5" id="KW-0560">Oxidoreductase</keyword>
<evidence type="ECO:0000259" key="8">
    <source>
        <dbReference type="Pfam" id="PF22924"/>
    </source>
</evidence>
<dbReference type="Gene3D" id="2.40.110.10">
    <property type="entry name" value="Butyryl-CoA Dehydrogenase, subunit A, domain 2"/>
    <property type="match status" value="1"/>
</dbReference>
<comment type="cofactor">
    <cofactor evidence="1">
        <name>FAD</name>
        <dbReference type="ChEBI" id="CHEBI:57692"/>
    </cofactor>
</comment>
<dbReference type="InterPro" id="IPR012258">
    <property type="entry name" value="Acyl-CoA_oxidase"/>
</dbReference>
<keyword evidence="10" id="KW-1185">Reference proteome</keyword>
<name>A0ABW3F0P6_9ACTN</name>
<comment type="caution">
    <text evidence="9">The sequence shown here is derived from an EMBL/GenBank/DDBJ whole genome shotgun (WGS) entry which is preliminary data.</text>
</comment>
<dbReference type="SUPFAM" id="SSF47203">
    <property type="entry name" value="Acyl-CoA dehydrogenase C-terminal domain-like"/>
    <property type="match status" value="2"/>
</dbReference>
<evidence type="ECO:0000256" key="4">
    <source>
        <dbReference type="ARBA" id="ARBA00022827"/>
    </source>
</evidence>
<dbReference type="Proteomes" id="UP001596972">
    <property type="component" value="Unassembled WGS sequence"/>
</dbReference>
<dbReference type="InterPro" id="IPR002655">
    <property type="entry name" value="Acyl-CoA_oxidase_C"/>
</dbReference>
<comment type="similarity">
    <text evidence="2">Belongs to the acyl-CoA oxidase family.</text>
</comment>
<evidence type="ECO:0000256" key="5">
    <source>
        <dbReference type="ARBA" id="ARBA00023002"/>
    </source>
</evidence>
<dbReference type="InterPro" id="IPR009100">
    <property type="entry name" value="AcylCoA_DH/oxidase_NM_dom_sf"/>
</dbReference>
<dbReference type="Gene3D" id="1.20.140.10">
    <property type="entry name" value="Butyryl-CoA Dehydrogenase, subunit A, domain 3"/>
    <property type="match status" value="2"/>
</dbReference>
<sequence length="645" mass="67044">MTHTAHDGGHHGEHGGRHGGAGTAPMGADGVPDPDLLAFARGGARDDKVRAWIAEAVPADCFTYPDGLTAREHQALTYRRLRRAGLAAPPAAELLDDPPLLCALLERAAIADPALFHVTMLHYTLAFGPVLRFGGGQDGRDGAGGAAGAALASMESFGTLLMTEVGRSNSHLSPRTIARHDPRTGGFVLTTPDAAAAKFPTNTAHPAVPKTAAVYATLEHGGEERGVFVFMVPLRGPGGRIADGARIVPAPETTGLQIDYGAVRLDGLRVPYEAWLRDGADIGPGGAFHDPAGTPAARLTRSMAIAPAVWRAVISASAAITRASAGMLLAHSAGRATLGRLAPRRALTDYRNQREAVLSALASGYALTAVAAHVQARRTSADAPGATAGGPGDAGPDTAWAPWSAVDRDLALLKAAATVQAQETVSACRVHSGAPGFAAVERLNAYRGLAHAYMNAGGDNELILYDTARAMADLDRYSPPPAEPGPPDDGDLTSPAVWRFLACETERRMRDRLAARVAAARDAGADAFTAWNDNLVLAARTATACADRITLEILARTLDTGPAALRPVLTLHALDWIDRRAADLLNEGVLPPGALDEAWAARRRVCDDLAPRAGDLAAAFDLPAEVTAPTSFLAGRPAPAADGGR</sequence>